<evidence type="ECO:0000313" key="8">
    <source>
        <dbReference type="EMBL" id="XDS50204.1"/>
    </source>
</evidence>
<dbReference type="InterPro" id="IPR003439">
    <property type="entry name" value="ABC_transporter-like_ATP-bd"/>
</dbReference>
<dbReference type="InterPro" id="IPR008995">
    <property type="entry name" value="Mo/tungstate-bd_C_term_dom"/>
</dbReference>
<dbReference type="PROSITE" id="PS00211">
    <property type="entry name" value="ABC_TRANSPORTER_1"/>
    <property type="match status" value="1"/>
</dbReference>
<dbReference type="InterPro" id="IPR027417">
    <property type="entry name" value="P-loop_NTPase"/>
</dbReference>
<evidence type="ECO:0000256" key="2">
    <source>
        <dbReference type="ARBA" id="ARBA00022741"/>
    </source>
</evidence>
<dbReference type="InterPro" id="IPR013611">
    <property type="entry name" value="Transp-assoc_OB_typ2"/>
</dbReference>
<feature type="domain" description="ABC transporter" evidence="5">
    <location>
        <begin position="18"/>
        <end position="248"/>
    </location>
</feature>
<keyword evidence="3 6" id="KW-0067">ATP-binding</keyword>
<dbReference type="RefSeq" id="WP_369341176.1">
    <property type="nucleotide sequence ID" value="NZ_CP129675.1"/>
</dbReference>
<dbReference type="GO" id="GO:0005524">
    <property type="term" value="F:ATP binding"/>
    <property type="evidence" value="ECO:0007669"/>
    <property type="project" value="UniProtKB-KW"/>
</dbReference>
<evidence type="ECO:0000313" key="6">
    <source>
        <dbReference type="EMBL" id="XDS46240.1"/>
    </source>
</evidence>
<dbReference type="GO" id="GO:0043190">
    <property type="term" value="C:ATP-binding cassette (ABC) transporter complex"/>
    <property type="evidence" value="ECO:0007669"/>
    <property type="project" value="InterPro"/>
</dbReference>
<dbReference type="Gene3D" id="2.40.50.140">
    <property type="entry name" value="Nucleic acid-binding proteins"/>
    <property type="match status" value="1"/>
</dbReference>
<organism evidence="6">
    <name type="scientific">Bifidobacterium fermentum</name>
    <dbReference type="NCBI Taxonomy" id="3059035"/>
    <lineage>
        <taxon>Bacteria</taxon>
        <taxon>Bacillati</taxon>
        <taxon>Actinomycetota</taxon>
        <taxon>Actinomycetes</taxon>
        <taxon>Bifidobacteriales</taxon>
        <taxon>Bifidobacteriaceae</taxon>
        <taxon>Bifidobacterium</taxon>
    </lineage>
</organism>
<dbReference type="KEGG" id="bfk:QN062_07335"/>
<dbReference type="InterPro" id="IPR017871">
    <property type="entry name" value="ABC_transporter-like_CS"/>
</dbReference>
<dbReference type="EMBL" id="CP129683">
    <property type="protein sequence ID" value="XDS50204.1"/>
    <property type="molecule type" value="Genomic_DNA"/>
</dbReference>
<dbReference type="EC" id="7.6.2.9" evidence="4"/>
<sequence length="372" mass="40113">MSSSPKQSAPAQVPGESVTFSNVTKAYGGKEVLHAFNLEIKAGEMVSLLGPSGCGKSTALRCLSGFESISEGSISIGKRSVVGIPPQKRGIGMVFQQYSLFPNMSVIENVAFGLKIKRTAKDERLEKARAMLDLVGLQGFADAYPSHLSGGQQQRVALARAIVVNPQVLLLDEPLSALDAKIRVQLRDEIRALQRKLGITAIFVTHDQEEALAISDRVAVMHDGDIEQIGVPKDLYLAPKTSFVADFVGQTNRLETAVIDGTHVDVCGTLVPLSNRQPPKALVRVFVRPENVMLEHGEDESRVAGTVMGTSFLGSIERTTVSVGPLTLVAQHDSGEQYSVGEHVGVSIRPQPVISESVEIPWVEHVVHPERS</sequence>
<dbReference type="GO" id="GO:0016887">
    <property type="term" value="F:ATP hydrolysis activity"/>
    <property type="evidence" value="ECO:0007669"/>
    <property type="project" value="InterPro"/>
</dbReference>
<dbReference type="InterPro" id="IPR050093">
    <property type="entry name" value="ABC_SmlMolc_Importer"/>
</dbReference>
<reference evidence="6" key="1">
    <citation type="submission" date="2023-07" db="EMBL/GenBank/DDBJ databases">
        <title>Bifidobacterium aquikefiriaerophilum sp. nov. and Bifidobacterium eccum sp. nov., isolated from water kefir.</title>
        <authorList>
            <person name="Breselge S."/>
            <person name="Bellassi P."/>
            <person name="Barcenilla C."/>
            <person name="Alvarez-Ordonez A."/>
            <person name="Morelli L."/>
            <person name="Cotter P.D."/>
        </authorList>
    </citation>
    <scope>NUCLEOTIDE SEQUENCE</scope>
    <source>
        <strain evidence="8">WK012_4_13</strain>
        <strain evidence="7">WK013_4_14</strain>
        <strain evidence="6">WK048_4_13</strain>
    </source>
</reference>
<dbReference type="Gene3D" id="3.40.50.300">
    <property type="entry name" value="P-loop containing nucleotide triphosphate hydrolases"/>
    <property type="match status" value="1"/>
</dbReference>
<dbReference type="InterPro" id="IPR012340">
    <property type="entry name" value="NA-bd_OB-fold"/>
</dbReference>
<dbReference type="EMBL" id="CP129675">
    <property type="protein sequence ID" value="XDS46240.1"/>
    <property type="molecule type" value="Genomic_DNA"/>
</dbReference>
<dbReference type="GO" id="GO:0015418">
    <property type="term" value="F:ABC-type quaternary ammonium compound transporting activity"/>
    <property type="evidence" value="ECO:0007669"/>
    <property type="project" value="UniProtKB-EC"/>
</dbReference>
<dbReference type="SUPFAM" id="SSF50331">
    <property type="entry name" value="MOP-like"/>
    <property type="match status" value="1"/>
</dbReference>
<gene>
    <name evidence="8" type="ORF">QN062_07335</name>
    <name evidence="7" type="ORF">QN216_01530</name>
    <name evidence="6" type="ORF">QN217_08925</name>
</gene>
<dbReference type="InterPro" id="IPR003593">
    <property type="entry name" value="AAA+_ATPase"/>
</dbReference>
<dbReference type="Pfam" id="PF08402">
    <property type="entry name" value="TOBE_2"/>
    <property type="match status" value="1"/>
</dbReference>
<dbReference type="Gene3D" id="2.40.50.100">
    <property type="match status" value="1"/>
</dbReference>
<accession>A0AB39UB95</accession>
<evidence type="ECO:0000256" key="1">
    <source>
        <dbReference type="ARBA" id="ARBA00022448"/>
    </source>
</evidence>
<proteinExistence type="predicted"/>
<protein>
    <recommendedName>
        <fullName evidence="4">ABC-type quaternary amine transporter</fullName>
        <ecNumber evidence="4">7.6.2.9</ecNumber>
    </recommendedName>
</protein>
<evidence type="ECO:0000313" key="7">
    <source>
        <dbReference type="EMBL" id="XDS48980.1"/>
    </source>
</evidence>
<dbReference type="FunFam" id="3.40.50.300:FF:000425">
    <property type="entry name" value="Probable ABC transporter, ATP-binding subunit"/>
    <property type="match status" value="1"/>
</dbReference>
<dbReference type="Pfam" id="PF00005">
    <property type="entry name" value="ABC_tran"/>
    <property type="match status" value="1"/>
</dbReference>
<dbReference type="PANTHER" id="PTHR42781">
    <property type="entry name" value="SPERMIDINE/PUTRESCINE IMPORT ATP-BINDING PROTEIN POTA"/>
    <property type="match status" value="1"/>
</dbReference>
<evidence type="ECO:0000256" key="4">
    <source>
        <dbReference type="ARBA" id="ARBA00066388"/>
    </source>
</evidence>
<name>A0AB39UB95_9BIFI</name>
<evidence type="ECO:0000256" key="3">
    <source>
        <dbReference type="ARBA" id="ARBA00022840"/>
    </source>
</evidence>
<dbReference type="PROSITE" id="PS50893">
    <property type="entry name" value="ABC_TRANSPORTER_2"/>
    <property type="match status" value="1"/>
</dbReference>
<dbReference type="PANTHER" id="PTHR42781:SF4">
    <property type="entry name" value="SPERMIDINE_PUTRESCINE IMPORT ATP-BINDING PROTEIN POTA"/>
    <property type="match status" value="1"/>
</dbReference>
<keyword evidence="1" id="KW-0813">Transport</keyword>
<evidence type="ECO:0000259" key="5">
    <source>
        <dbReference type="PROSITE" id="PS50893"/>
    </source>
</evidence>
<dbReference type="SUPFAM" id="SSF52540">
    <property type="entry name" value="P-loop containing nucleoside triphosphate hydrolases"/>
    <property type="match status" value="1"/>
</dbReference>
<dbReference type="AlphaFoldDB" id="A0AB39UB95"/>
<keyword evidence="2" id="KW-0547">Nucleotide-binding</keyword>
<dbReference type="SMART" id="SM00382">
    <property type="entry name" value="AAA"/>
    <property type="match status" value="1"/>
</dbReference>
<dbReference type="EMBL" id="CP129682">
    <property type="protein sequence ID" value="XDS48980.1"/>
    <property type="molecule type" value="Genomic_DNA"/>
</dbReference>